<keyword evidence="3 5" id="KW-0067">ATP-binding</keyword>
<dbReference type="Proteomes" id="UP000075606">
    <property type="component" value="Unassembled WGS sequence"/>
</dbReference>
<reference evidence="5 6" key="1">
    <citation type="submission" date="2016-01" db="EMBL/GenBank/DDBJ databases">
        <title>Genome sequencing of Roseivirga spongicola UST030701-084.</title>
        <authorList>
            <person name="Selvaratnam C."/>
            <person name="Thevarajoo S."/>
            <person name="Goh K.M."/>
            <person name="Ee R."/>
            <person name="Chan K.-G."/>
            <person name="Chong C.S."/>
        </authorList>
    </citation>
    <scope>NUCLEOTIDE SEQUENCE [LARGE SCALE GENOMIC DNA]</scope>
    <source>
        <strain evidence="5 6">UST030701-084</strain>
    </source>
</reference>
<evidence type="ECO:0000256" key="2">
    <source>
        <dbReference type="ARBA" id="ARBA00022741"/>
    </source>
</evidence>
<dbReference type="GO" id="GO:0016887">
    <property type="term" value="F:ATP hydrolysis activity"/>
    <property type="evidence" value="ECO:0007669"/>
    <property type="project" value="InterPro"/>
</dbReference>
<dbReference type="PROSITE" id="PS00211">
    <property type="entry name" value="ABC_TRANSPORTER_1"/>
    <property type="match status" value="1"/>
</dbReference>
<comment type="caution">
    <text evidence="5">The sequence shown here is derived from an EMBL/GenBank/DDBJ whole genome shotgun (WGS) entry which is preliminary data.</text>
</comment>
<dbReference type="RefSeq" id="WP_068219427.1">
    <property type="nucleotide sequence ID" value="NZ_CP139724.1"/>
</dbReference>
<dbReference type="STRING" id="333140.AWW68_07670"/>
<evidence type="ECO:0000313" key="6">
    <source>
        <dbReference type="Proteomes" id="UP000075606"/>
    </source>
</evidence>
<dbReference type="InterPro" id="IPR017871">
    <property type="entry name" value="ABC_transporter-like_CS"/>
</dbReference>
<name>A0A150XAK0_9BACT</name>
<evidence type="ECO:0000259" key="4">
    <source>
        <dbReference type="PROSITE" id="PS50893"/>
    </source>
</evidence>
<sequence length="206" mass="23741">MQITVNDLGKKFNREWIFRHLSTSFETGIPCSITGGNGSGKSTFLQVLCGFIPSNEGSISYSLDGKEIQQEDFYQYFDISTPYLELIEEFTLHEFLDFHFKFKKLKQGISIDDFTALVHLAKDKNKQIRNFSSGMKQRLKLGLCFYSQSKVCLLDEPTTNLDEFGIDWYRKSVQTILNDKLVLISSNQKHEFDFCASNIHIPTFKS</sequence>
<dbReference type="AlphaFoldDB" id="A0A150XAK0"/>
<dbReference type="GO" id="GO:0005524">
    <property type="term" value="F:ATP binding"/>
    <property type="evidence" value="ECO:0007669"/>
    <property type="project" value="UniProtKB-KW"/>
</dbReference>
<keyword evidence="1" id="KW-0813">Transport</keyword>
<dbReference type="InterPro" id="IPR027417">
    <property type="entry name" value="P-loop_NTPase"/>
</dbReference>
<dbReference type="PANTHER" id="PTHR42939:SF1">
    <property type="entry name" value="ABC TRANSPORTER ATP-BINDING PROTEIN ALBC-RELATED"/>
    <property type="match status" value="1"/>
</dbReference>
<dbReference type="InterPro" id="IPR051782">
    <property type="entry name" value="ABC_Transporter_VariousFunc"/>
</dbReference>
<dbReference type="Gene3D" id="3.40.50.300">
    <property type="entry name" value="P-loop containing nucleotide triphosphate hydrolases"/>
    <property type="match status" value="1"/>
</dbReference>
<evidence type="ECO:0000313" key="5">
    <source>
        <dbReference type="EMBL" id="KYG75704.1"/>
    </source>
</evidence>
<proteinExistence type="predicted"/>
<evidence type="ECO:0000256" key="1">
    <source>
        <dbReference type="ARBA" id="ARBA00022448"/>
    </source>
</evidence>
<dbReference type="EMBL" id="LRPC01000012">
    <property type="protein sequence ID" value="KYG75704.1"/>
    <property type="molecule type" value="Genomic_DNA"/>
</dbReference>
<dbReference type="InterPro" id="IPR003593">
    <property type="entry name" value="AAA+_ATPase"/>
</dbReference>
<organism evidence="5 6">
    <name type="scientific">Roseivirga spongicola</name>
    <dbReference type="NCBI Taxonomy" id="333140"/>
    <lineage>
        <taxon>Bacteria</taxon>
        <taxon>Pseudomonadati</taxon>
        <taxon>Bacteroidota</taxon>
        <taxon>Cytophagia</taxon>
        <taxon>Cytophagales</taxon>
        <taxon>Roseivirgaceae</taxon>
        <taxon>Roseivirga</taxon>
    </lineage>
</organism>
<dbReference type="SMART" id="SM00382">
    <property type="entry name" value="AAA"/>
    <property type="match status" value="1"/>
</dbReference>
<dbReference type="PANTHER" id="PTHR42939">
    <property type="entry name" value="ABC TRANSPORTER ATP-BINDING PROTEIN ALBC-RELATED"/>
    <property type="match status" value="1"/>
</dbReference>
<protein>
    <submittedName>
        <fullName evidence="5">ABC transporter ATP-binding protein</fullName>
    </submittedName>
</protein>
<gene>
    <name evidence="5" type="ORF">AWW68_07670</name>
</gene>
<dbReference type="InterPro" id="IPR003439">
    <property type="entry name" value="ABC_transporter-like_ATP-bd"/>
</dbReference>
<dbReference type="OrthoDB" id="9808363at2"/>
<keyword evidence="2" id="KW-0547">Nucleotide-binding</keyword>
<dbReference type="PROSITE" id="PS50893">
    <property type="entry name" value="ABC_TRANSPORTER_2"/>
    <property type="match status" value="1"/>
</dbReference>
<dbReference type="SUPFAM" id="SSF52540">
    <property type="entry name" value="P-loop containing nucleoside triphosphate hydrolases"/>
    <property type="match status" value="1"/>
</dbReference>
<accession>A0A150XAK0</accession>
<dbReference type="Pfam" id="PF00005">
    <property type="entry name" value="ABC_tran"/>
    <property type="match status" value="1"/>
</dbReference>
<keyword evidence="6" id="KW-1185">Reference proteome</keyword>
<evidence type="ECO:0000256" key="3">
    <source>
        <dbReference type="ARBA" id="ARBA00022840"/>
    </source>
</evidence>
<feature type="domain" description="ABC transporter" evidence="4">
    <location>
        <begin position="3"/>
        <end position="204"/>
    </location>
</feature>